<dbReference type="EMBL" id="WEID01000076">
    <property type="protein sequence ID" value="KAB8129360.1"/>
    <property type="molecule type" value="Genomic_DNA"/>
</dbReference>
<dbReference type="RefSeq" id="WP_153405410.1">
    <property type="nucleotide sequence ID" value="NZ_ML762436.1"/>
</dbReference>
<dbReference type="OrthoDB" id="3286086at2"/>
<evidence type="ECO:0000313" key="2">
    <source>
        <dbReference type="Proteomes" id="UP000480246"/>
    </source>
</evidence>
<dbReference type="SUPFAM" id="SSF48239">
    <property type="entry name" value="Terpenoid cyclases/Protein prenyltransferases"/>
    <property type="match status" value="1"/>
</dbReference>
<dbReference type="Proteomes" id="UP000480246">
    <property type="component" value="Unassembled WGS sequence"/>
</dbReference>
<accession>A0A7C8L5W0</accession>
<dbReference type="InterPro" id="IPR008930">
    <property type="entry name" value="Terpenoid_cyclase/PrenylTrfase"/>
</dbReference>
<evidence type="ECO:0008006" key="3">
    <source>
        <dbReference type="Google" id="ProtNLM"/>
    </source>
</evidence>
<protein>
    <recommendedName>
        <fullName evidence="3">Prenyltransferase</fullName>
    </recommendedName>
</protein>
<keyword evidence="2" id="KW-1185">Reference proteome</keyword>
<comment type="caution">
    <text evidence="1">The sequence shown here is derived from an EMBL/GenBank/DDBJ whole genome shotgun (WGS) entry which is preliminary data.</text>
</comment>
<name>A0A7C8L5W0_9BACI</name>
<proteinExistence type="predicted"/>
<dbReference type="AlphaFoldDB" id="A0A7C8L5W0"/>
<reference evidence="1 2" key="1">
    <citation type="submission" date="2019-10" db="EMBL/GenBank/DDBJ databases">
        <title>Gracilibacillus sp. nov. isolated from rice seeds.</title>
        <authorList>
            <person name="He S."/>
        </authorList>
    </citation>
    <scope>NUCLEOTIDE SEQUENCE [LARGE SCALE GENOMIC DNA]</scope>
    <source>
        <strain evidence="1 2">TD8</strain>
    </source>
</reference>
<gene>
    <name evidence="1" type="ORF">F9U64_15230</name>
</gene>
<organism evidence="1 2">
    <name type="scientific">Gracilibacillus oryzae</name>
    <dbReference type="NCBI Taxonomy" id="1672701"/>
    <lineage>
        <taxon>Bacteria</taxon>
        <taxon>Bacillati</taxon>
        <taxon>Bacillota</taxon>
        <taxon>Bacilli</taxon>
        <taxon>Bacillales</taxon>
        <taxon>Bacillaceae</taxon>
        <taxon>Gracilibacillus</taxon>
    </lineage>
</organism>
<evidence type="ECO:0000313" key="1">
    <source>
        <dbReference type="EMBL" id="KAB8129360.1"/>
    </source>
</evidence>
<sequence>MMISKETFKKTSDWMKRNARPLEAARWDYLFNGNNKEGVMRVLQAYQNDDGGFGQGIEPDFWLPSSSSIASWFAGQILLEVEASKDDEMVAALIDYLVDTCNRELGLWVTVLPENNDYPHAPWWHWEENVQENWMYNPTAELAGLLLYWSEEQSEAFLLANEVLGQALRRLMEAEQMDFHEINNYQQLYKIISSKGASTTDRLSYTLDQIFTKISALIDDSVEKDISLWATGYRPLPLTFAVSPEDPFYHTIDVDLIEANLLFYRKQMNDEGIWNIAWDWRQFPEEFPVARRYWEGIQAINRYKIIKSFHWLE</sequence>